<reference evidence="1 2" key="1">
    <citation type="submission" date="2020-08" db="EMBL/GenBank/DDBJ databases">
        <title>Genomic Encyclopedia of Type Strains, Phase IV (KMG-IV): sequencing the most valuable type-strain genomes for metagenomic binning, comparative biology and taxonomic classification.</title>
        <authorList>
            <person name="Goeker M."/>
        </authorList>
    </citation>
    <scope>NUCLEOTIDE SEQUENCE [LARGE SCALE GENOMIC DNA]</scope>
    <source>
        <strain evidence="1 2">DSM 27939</strain>
    </source>
</reference>
<dbReference type="EMBL" id="JACHFL010000001">
    <property type="protein sequence ID" value="MBB5361371.1"/>
    <property type="molecule type" value="Genomic_DNA"/>
</dbReference>
<accession>A0A7W8JQJ4</accession>
<protein>
    <submittedName>
        <fullName evidence="1">Uncharacterized protein</fullName>
    </submittedName>
</protein>
<dbReference type="Proteomes" id="UP000552709">
    <property type="component" value="Unassembled WGS sequence"/>
</dbReference>
<keyword evidence="2" id="KW-1185">Reference proteome</keyword>
<proteinExistence type="predicted"/>
<gene>
    <name evidence="1" type="ORF">HNQ08_000442</name>
</gene>
<name>A0A7W8JQJ4_9DEIO</name>
<sequence>MNEQGVCGTCRHGEPGEFGMIVCLLGWEAHDGLQPVYDMRTKKRLPCHMGHGELAAPEATPDCRCGCVPDRWIPKKTTHNSTARVD</sequence>
<organism evidence="1 2">
    <name type="scientific">Deinococcus humi</name>
    <dbReference type="NCBI Taxonomy" id="662880"/>
    <lineage>
        <taxon>Bacteria</taxon>
        <taxon>Thermotogati</taxon>
        <taxon>Deinococcota</taxon>
        <taxon>Deinococci</taxon>
        <taxon>Deinococcales</taxon>
        <taxon>Deinococcaceae</taxon>
        <taxon>Deinococcus</taxon>
    </lineage>
</organism>
<comment type="caution">
    <text evidence="1">The sequence shown here is derived from an EMBL/GenBank/DDBJ whole genome shotgun (WGS) entry which is preliminary data.</text>
</comment>
<evidence type="ECO:0000313" key="2">
    <source>
        <dbReference type="Proteomes" id="UP000552709"/>
    </source>
</evidence>
<dbReference type="AlphaFoldDB" id="A0A7W8JQJ4"/>
<evidence type="ECO:0000313" key="1">
    <source>
        <dbReference type="EMBL" id="MBB5361371.1"/>
    </source>
</evidence>